<evidence type="ECO:0000256" key="1">
    <source>
        <dbReference type="SAM" id="MobiDB-lite"/>
    </source>
</evidence>
<protein>
    <submittedName>
        <fullName evidence="2">Uncharacterized protein</fullName>
    </submittedName>
</protein>
<sequence length="1188" mass="137757">MDQLEQQPIEDNRQDFEIQVDDNEIYQLQKLQRHQERHPTQEEYFNEEISDFTDELEKASHFAMQEEMEGAIASKDAHMQTNVKYLNFDWFSMQNKVRTMVLSLMNPFLRRAEEDRATVAGVKQINDGLKKKVDELLFISAKMTTRGGQIEEIASRMNQVEADKKVYEARVGQELKAMSSNIQMCNEKISVVTNLSNGFKKQGEILRMEVSSFYEEINKVKANFSKELQAFTKELRIIDHTYDQKVKHLQEQFQLVKGYTTTHEDVIKKTDTIVETYKKQLEELYEGLNIALTTKLDSSIFKGELDKISKDVYFVKVIAQDVDNTINHIEHYLDKYQQVKTQNQITEAMVNVLPRKMIKRLKKYTSQRYSLFLDDIKSNDLNMKSTLNKATFHIPQIRDVLVNKAEGNLVIEEDPSDLFRRTVMNQTQNSLQISTDNNRNQLSKRYIITYPDLSKHDQEKCTVNIRPQEESSSCERDQRFGETFKSMRSMRSSKSKWIKRESGASGLNSPMKFRMKKALKIHNLPRRNPDISVNELENSVEKRRLDHNDHSHSRLNASKKHSNNDHRKSIQVRASNVHNQFAKDKVLESFKHEQHLDLTDSDNFDVISERKIELEDLNDELLLKIKGNDEVLDKIREEQAEFKTLIEMRIEILRSETRAHVENQLYNKQIEIENKLKAKEEDLIRLIQVQEGLLENEKVRRAREKSDTTIEIKKAIQSGKKASKLCENVQTGLDNLAEMIKTIIETTQISQALEIQDEVDRKSIALMGYQLDNNNQFFSHPLNQEKNTKQDRKNSFFNDSSLITGGNGNNDSSMLIDPLINQINNHQQTVNRTLNISKSLQNLTTLKPKQPLLRNIMENKSSNNVVSINKDCISCSNQTAIVIKGFKMACLSYQSSPLTFKGQTYDRQGLISIKGQILNRTWNRLKQKVPWCMETNNTRDTETDTTDMDHQNFVNNTLLDRRYFDDQPSLNLFDNEIIKGIKNNETILQQDPLLKLDDIKIGMENSNKKQSLILPKIEARNLLINSSTSVIQLQKDFEQRQKLVIENYQTLGGNLKDKKLSSKTIIKTVRADPDQMKNQKEEYKLAAGFMTSRSMSKHTPMGRLSAFHQSQSDMLSSGHIGSALMATRSITNLDRTENDQEPQSPQSDIDNNLNETKEDKIGNQYLKRIIQFSKQNDSSSKMLKKLWK</sequence>
<accession>A0A077ZMQ3</accession>
<keyword evidence="3" id="KW-1185">Reference proteome</keyword>
<feature type="region of interest" description="Disordered" evidence="1">
    <location>
        <begin position="1135"/>
        <end position="1158"/>
    </location>
</feature>
<proteinExistence type="predicted"/>
<evidence type="ECO:0000313" key="3">
    <source>
        <dbReference type="Proteomes" id="UP000039865"/>
    </source>
</evidence>
<organism evidence="2 3">
    <name type="scientific">Stylonychia lemnae</name>
    <name type="common">Ciliate</name>
    <dbReference type="NCBI Taxonomy" id="5949"/>
    <lineage>
        <taxon>Eukaryota</taxon>
        <taxon>Sar</taxon>
        <taxon>Alveolata</taxon>
        <taxon>Ciliophora</taxon>
        <taxon>Intramacronucleata</taxon>
        <taxon>Spirotrichea</taxon>
        <taxon>Stichotrichia</taxon>
        <taxon>Sporadotrichida</taxon>
        <taxon>Oxytrichidae</taxon>
        <taxon>Stylonychinae</taxon>
        <taxon>Stylonychia</taxon>
    </lineage>
</organism>
<name>A0A077ZMQ3_STYLE</name>
<dbReference type="InParanoid" id="A0A077ZMQ3"/>
<feature type="compositionally biased region" description="Basic and acidic residues" evidence="1">
    <location>
        <begin position="542"/>
        <end position="552"/>
    </location>
</feature>
<reference evidence="2 3" key="1">
    <citation type="submission" date="2014-06" db="EMBL/GenBank/DDBJ databases">
        <authorList>
            <person name="Swart Estienne"/>
        </authorList>
    </citation>
    <scope>NUCLEOTIDE SEQUENCE [LARGE SCALE GENOMIC DNA]</scope>
    <source>
        <strain evidence="2 3">130c</strain>
    </source>
</reference>
<dbReference type="EMBL" id="CCKQ01000185">
    <property type="protein sequence ID" value="CDW71247.1"/>
    <property type="molecule type" value="Genomic_DNA"/>
</dbReference>
<gene>
    <name evidence="2" type="primary">Contig7550.g8061</name>
    <name evidence="2" type="ORF">STYLEM_188</name>
</gene>
<feature type="region of interest" description="Disordered" evidence="1">
    <location>
        <begin position="542"/>
        <end position="567"/>
    </location>
</feature>
<dbReference type="Proteomes" id="UP000039865">
    <property type="component" value="Unassembled WGS sequence"/>
</dbReference>
<evidence type="ECO:0000313" key="2">
    <source>
        <dbReference type="EMBL" id="CDW71247.1"/>
    </source>
</evidence>
<dbReference type="AlphaFoldDB" id="A0A077ZMQ3"/>
<feature type="compositionally biased region" description="Polar residues" evidence="1">
    <location>
        <begin position="1141"/>
        <end position="1154"/>
    </location>
</feature>